<reference evidence="1 2" key="1">
    <citation type="submission" date="2013-11" db="EMBL/GenBank/DDBJ databases">
        <title>Draft genome of the bovine lungworm Dictyocaulus viviparus.</title>
        <authorList>
            <person name="Mitreva M."/>
        </authorList>
    </citation>
    <scope>NUCLEOTIDE SEQUENCE [LARGE SCALE GENOMIC DNA]</scope>
    <source>
        <strain evidence="1 2">HannoverDv2000</strain>
    </source>
</reference>
<dbReference type="AlphaFoldDB" id="A0A0D8Y1C5"/>
<proteinExistence type="predicted"/>
<keyword evidence="2" id="KW-1185">Reference proteome</keyword>
<dbReference type="Proteomes" id="UP000053766">
    <property type="component" value="Unassembled WGS sequence"/>
</dbReference>
<evidence type="ECO:0000313" key="1">
    <source>
        <dbReference type="EMBL" id="KJH49839.1"/>
    </source>
</evidence>
<dbReference type="EMBL" id="KN716222">
    <property type="protein sequence ID" value="KJH49839.1"/>
    <property type="molecule type" value="Genomic_DNA"/>
</dbReference>
<sequence>MEFFACRCTFILDNDDEAEVKQSNDVGVWLDAQPIIFDKNRSVCAPRALGDTSEILRILPSFEAHAKVKGVVAYQADHSEYTRAPYYYITYKILRPPVIISFKCRPLVRRMIEHPIVQRRARQKQENSYSGNFFTIINQKQQLSVAFSGSRRVNEEDHWNNGQDLQYSFQPLIIHNENQIEMVWAGPGGRVDQTLEIPRIVNVLLFNVLLGKPLVEAVTTPLFFPYGDVAYYTEGMSWVGANQLRKMTLLHQPGKSLQMLGKSSELFKMDTASAIEIRESGVLELVSFINFLLLDMVFLDVSGIFRPKRFGDHSERFMKN</sequence>
<organism evidence="1 2">
    <name type="scientific">Dictyocaulus viviparus</name>
    <name type="common">Bovine lungworm</name>
    <dbReference type="NCBI Taxonomy" id="29172"/>
    <lineage>
        <taxon>Eukaryota</taxon>
        <taxon>Metazoa</taxon>
        <taxon>Ecdysozoa</taxon>
        <taxon>Nematoda</taxon>
        <taxon>Chromadorea</taxon>
        <taxon>Rhabditida</taxon>
        <taxon>Rhabditina</taxon>
        <taxon>Rhabditomorpha</taxon>
        <taxon>Strongyloidea</taxon>
        <taxon>Metastrongylidae</taxon>
        <taxon>Dictyocaulus</taxon>
    </lineage>
</organism>
<evidence type="ECO:0000313" key="2">
    <source>
        <dbReference type="Proteomes" id="UP000053766"/>
    </source>
</evidence>
<gene>
    <name evidence="1" type="ORF">DICVIV_04023</name>
</gene>
<protein>
    <submittedName>
        <fullName evidence="1">Uncharacterized protein</fullName>
    </submittedName>
</protein>
<accession>A0A0D8Y1C5</accession>
<reference evidence="2" key="2">
    <citation type="journal article" date="2016" name="Sci. Rep.">
        <title>Dictyocaulus viviparus genome, variome and transcriptome elucidate lungworm biology and support future intervention.</title>
        <authorList>
            <person name="McNulty S.N."/>
            <person name="Strube C."/>
            <person name="Rosa B.A."/>
            <person name="Martin J.C."/>
            <person name="Tyagi R."/>
            <person name="Choi Y.J."/>
            <person name="Wang Q."/>
            <person name="Hallsworth Pepin K."/>
            <person name="Zhang X."/>
            <person name="Ozersky P."/>
            <person name="Wilson R.K."/>
            <person name="Sternberg P.W."/>
            <person name="Gasser R.B."/>
            <person name="Mitreva M."/>
        </authorList>
    </citation>
    <scope>NUCLEOTIDE SEQUENCE [LARGE SCALE GENOMIC DNA]</scope>
    <source>
        <strain evidence="2">HannoverDv2000</strain>
    </source>
</reference>
<name>A0A0D8Y1C5_DICVI</name>
<dbReference type="OrthoDB" id="5861470at2759"/>